<protein>
    <submittedName>
        <fullName evidence="2">Uncharacterized protein</fullName>
    </submittedName>
</protein>
<reference evidence="2" key="1">
    <citation type="submission" date="2020-11" db="EMBL/GenBank/DDBJ databases">
        <authorList>
            <person name="Tran Van P."/>
        </authorList>
    </citation>
    <scope>NUCLEOTIDE SEQUENCE</scope>
</reference>
<sequence>SVSSWLTLKDDSKQKHFAVHNISSRYANRGPNPLSISFNAFNSSVNLITEDKSCELPIIESLVSKSALMRSREDSLDLKDRTSLGGSSSAGELQSL</sequence>
<proteinExistence type="predicted"/>
<keyword evidence="3" id="KW-1185">Reference proteome</keyword>
<feature type="compositionally biased region" description="Polar residues" evidence="1">
    <location>
        <begin position="84"/>
        <end position="96"/>
    </location>
</feature>
<dbReference type="Proteomes" id="UP000759131">
    <property type="component" value="Unassembled WGS sequence"/>
</dbReference>
<feature type="non-terminal residue" evidence="2">
    <location>
        <position position="1"/>
    </location>
</feature>
<dbReference type="OrthoDB" id="6531823at2759"/>
<evidence type="ECO:0000313" key="2">
    <source>
        <dbReference type="EMBL" id="CAD7651780.1"/>
    </source>
</evidence>
<dbReference type="AlphaFoldDB" id="A0A7R9M1T0"/>
<evidence type="ECO:0000256" key="1">
    <source>
        <dbReference type="SAM" id="MobiDB-lite"/>
    </source>
</evidence>
<evidence type="ECO:0000313" key="3">
    <source>
        <dbReference type="Proteomes" id="UP000759131"/>
    </source>
</evidence>
<dbReference type="EMBL" id="CAJPIZ010059725">
    <property type="protein sequence ID" value="CAG2123582.1"/>
    <property type="molecule type" value="Genomic_DNA"/>
</dbReference>
<name>A0A7R9M1T0_9ACAR</name>
<accession>A0A7R9M1T0</accession>
<feature type="region of interest" description="Disordered" evidence="1">
    <location>
        <begin position="69"/>
        <end position="96"/>
    </location>
</feature>
<dbReference type="EMBL" id="OC914300">
    <property type="protein sequence ID" value="CAD7651780.1"/>
    <property type="molecule type" value="Genomic_DNA"/>
</dbReference>
<feature type="non-terminal residue" evidence="2">
    <location>
        <position position="96"/>
    </location>
</feature>
<organism evidence="2">
    <name type="scientific">Medioppia subpectinata</name>
    <dbReference type="NCBI Taxonomy" id="1979941"/>
    <lineage>
        <taxon>Eukaryota</taxon>
        <taxon>Metazoa</taxon>
        <taxon>Ecdysozoa</taxon>
        <taxon>Arthropoda</taxon>
        <taxon>Chelicerata</taxon>
        <taxon>Arachnida</taxon>
        <taxon>Acari</taxon>
        <taxon>Acariformes</taxon>
        <taxon>Sarcoptiformes</taxon>
        <taxon>Oribatida</taxon>
        <taxon>Brachypylina</taxon>
        <taxon>Oppioidea</taxon>
        <taxon>Oppiidae</taxon>
        <taxon>Medioppia</taxon>
    </lineage>
</organism>
<feature type="compositionally biased region" description="Basic and acidic residues" evidence="1">
    <location>
        <begin position="70"/>
        <end position="82"/>
    </location>
</feature>
<gene>
    <name evidence="2" type="ORF">OSB1V03_LOCUS23527</name>
</gene>